<organism evidence="2 3">
    <name type="scientific">Rugosimonospora acidiphila</name>
    <dbReference type="NCBI Taxonomy" id="556531"/>
    <lineage>
        <taxon>Bacteria</taxon>
        <taxon>Bacillati</taxon>
        <taxon>Actinomycetota</taxon>
        <taxon>Actinomycetes</taxon>
        <taxon>Micromonosporales</taxon>
        <taxon>Micromonosporaceae</taxon>
        <taxon>Rugosimonospora</taxon>
    </lineage>
</organism>
<protein>
    <submittedName>
        <fullName evidence="2">Uncharacterized protein</fullName>
    </submittedName>
</protein>
<evidence type="ECO:0000313" key="2">
    <source>
        <dbReference type="EMBL" id="GAA5194202.1"/>
    </source>
</evidence>
<keyword evidence="3" id="KW-1185">Reference proteome</keyword>
<dbReference type="EMBL" id="BAABJQ010000021">
    <property type="protein sequence ID" value="GAA5194202.1"/>
    <property type="molecule type" value="Genomic_DNA"/>
</dbReference>
<proteinExistence type="predicted"/>
<evidence type="ECO:0000313" key="3">
    <source>
        <dbReference type="Proteomes" id="UP001501570"/>
    </source>
</evidence>
<feature type="region of interest" description="Disordered" evidence="1">
    <location>
        <begin position="1"/>
        <end position="24"/>
    </location>
</feature>
<reference evidence="3" key="1">
    <citation type="journal article" date="2019" name="Int. J. Syst. Evol. Microbiol.">
        <title>The Global Catalogue of Microorganisms (GCM) 10K type strain sequencing project: providing services to taxonomists for standard genome sequencing and annotation.</title>
        <authorList>
            <consortium name="The Broad Institute Genomics Platform"/>
            <consortium name="The Broad Institute Genome Sequencing Center for Infectious Disease"/>
            <person name="Wu L."/>
            <person name="Ma J."/>
        </authorList>
    </citation>
    <scope>NUCLEOTIDE SEQUENCE [LARGE SCALE GENOMIC DNA]</scope>
    <source>
        <strain evidence="3">JCM 18304</strain>
    </source>
</reference>
<name>A0ABP9SCH8_9ACTN</name>
<accession>A0ABP9SCH8</accession>
<sequence>MSGELRLAGVSPVRPDAQGSPALPDERLDDLERVFVGRYLRRAPIAVAAYGFDVDPFDPARPEVVPLHLHTDGFWVWSESLAYFATRHGIAPEPEFLAHLKRYQYQPPGVAPDVLRRAAQLAMG</sequence>
<dbReference type="Proteomes" id="UP001501570">
    <property type="component" value="Unassembled WGS sequence"/>
</dbReference>
<evidence type="ECO:0000256" key="1">
    <source>
        <dbReference type="SAM" id="MobiDB-lite"/>
    </source>
</evidence>
<dbReference type="RefSeq" id="WP_345634922.1">
    <property type="nucleotide sequence ID" value="NZ_BAABJQ010000021.1"/>
</dbReference>
<comment type="caution">
    <text evidence="2">The sequence shown here is derived from an EMBL/GenBank/DDBJ whole genome shotgun (WGS) entry which is preliminary data.</text>
</comment>
<gene>
    <name evidence="2" type="ORF">GCM10023322_57980</name>
</gene>